<reference evidence="1" key="2">
    <citation type="submission" date="2023-05" db="EMBL/GenBank/DDBJ databases">
        <authorList>
            <person name="Schelkunov M.I."/>
        </authorList>
    </citation>
    <scope>NUCLEOTIDE SEQUENCE</scope>
    <source>
        <strain evidence="1">Hsosn_3</strain>
        <tissue evidence="1">Leaf</tissue>
    </source>
</reference>
<comment type="caution">
    <text evidence="1">The sequence shown here is derived from an EMBL/GenBank/DDBJ whole genome shotgun (WGS) entry which is preliminary data.</text>
</comment>
<organism evidence="1 2">
    <name type="scientific">Heracleum sosnowskyi</name>
    <dbReference type="NCBI Taxonomy" id="360622"/>
    <lineage>
        <taxon>Eukaryota</taxon>
        <taxon>Viridiplantae</taxon>
        <taxon>Streptophyta</taxon>
        <taxon>Embryophyta</taxon>
        <taxon>Tracheophyta</taxon>
        <taxon>Spermatophyta</taxon>
        <taxon>Magnoliopsida</taxon>
        <taxon>eudicotyledons</taxon>
        <taxon>Gunneridae</taxon>
        <taxon>Pentapetalae</taxon>
        <taxon>asterids</taxon>
        <taxon>campanulids</taxon>
        <taxon>Apiales</taxon>
        <taxon>Apiaceae</taxon>
        <taxon>Apioideae</taxon>
        <taxon>apioid superclade</taxon>
        <taxon>Tordylieae</taxon>
        <taxon>Tordyliinae</taxon>
        <taxon>Heracleum</taxon>
    </lineage>
</organism>
<dbReference type="AlphaFoldDB" id="A0AAD8M400"/>
<sequence length="156" mass="18159">MKNLRPDMEGRAELIRLINQMKTGKLAEDYEYDDEPVELTREADDDDGLKYYSPGIAHVYWNKERYSILEQRQYERDVCSTQGFEVGYYPYLMRNSSSLIIRYYCPPDANLSDDAIAHLHGLANHAIQFYNSAEYFVMLPANHSSVFPISWATELV</sequence>
<gene>
    <name evidence="1" type="ORF">POM88_043126</name>
</gene>
<evidence type="ECO:0000313" key="2">
    <source>
        <dbReference type="Proteomes" id="UP001237642"/>
    </source>
</evidence>
<reference evidence="1" key="1">
    <citation type="submission" date="2023-02" db="EMBL/GenBank/DDBJ databases">
        <title>Genome of toxic invasive species Heracleum sosnowskyi carries increased number of genes despite the absence of recent whole-genome duplications.</title>
        <authorList>
            <person name="Schelkunov M."/>
            <person name="Shtratnikova V."/>
            <person name="Makarenko M."/>
            <person name="Klepikova A."/>
            <person name="Omelchenko D."/>
            <person name="Novikova G."/>
            <person name="Obukhova E."/>
            <person name="Bogdanov V."/>
            <person name="Penin A."/>
            <person name="Logacheva M."/>
        </authorList>
    </citation>
    <scope>NUCLEOTIDE SEQUENCE</scope>
    <source>
        <strain evidence="1">Hsosn_3</strain>
        <tissue evidence="1">Leaf</tissue>
    </source>
</reference>
<protein>
    <submittedName>
        <fullName evidence="1">Uncharacterized protein</fullName>
    </submittedName>
</protein>
<dbReference type="EMBL" id="JAUIZM010000010">
    <property type="protein sequence ID" value="KAK1358652.1"/>
    <property type="molecule type" value="Genomic_DNA"/>
</dbReference>
<evidence type="ECO:0000313" key="1">
    <source>
        <dbReference type="EMBL" id="KAK1358652.1"/>
    </source>
</evidence>
<proteinExistence type="predicted"/>
<keyword evidence="2" id="KW-1185">Reference proteome</keyword>
<dbReference type="Proteomes" id="UP001237642">
    <property type="component" value="Unassembled WGS sequence"/>
</dbReference>
<accession>A0AAD8M400</accession>
<name>A0AAD8M400_9APIA</name>